<dbReference type="Proteomes" id="UP000663870">
    <property type="component" value="Unassembled WGS sequence"/>
</dbReference>
<evidence type="ECO:0000313" key="5">
    <source>
        <dbReference type="EMBL" id="CAF1365311.1"/>
    </source>
</evidence>
<evidence type="ECO:0000313" key="10">
    <source>
        <dbReference type="EMBL" id="CAF3856959.1"/>
    </source>
</evidence>
<feature type="signal peptide" evidence="1">
    <location>
        <begin position="1"/>
        <end position="25"/>
    </location>
</feature>
<dbReference type="AlphaFoldDB" id="A0A819F0C5"/>
<dbReference type="EMBL" id="CAJOAX010000529">
    <property type="protein sequence ID" value="CAF3608453.1"/>
    <property type="molecule type" value="Genomic_DNA"/>
</dbReference>
<feature type="chain" id="PRO_5036415427" evidence="1">
    <location>
        <begin position="26"/>
        <end position="96"/>
    </location>
</feature>
<proteinExistence type="predicted"/>
<evidence type="ECO:0000313" key="3">
    <source>
        <dbReference type="EMBL" id="CAF1234842.1"/>
    </source>
</evidence>
<dbReference type="EMBL" id="CAJOBE010000862">
    <property type="protein sequence ID" value="CAF3693102.1"/>
    <property type="molecule type" value="Genomic_DNA"/>
</dbReference>
<dbReference type="Proteomes" id="UP000663882">
    <property type="component" value="Unassembled WGS sequence"/>
</dbReference>
<evidence type="ECO:0000313" key="4">
    <source>
        <dbReference type="EMBL" id="CAF1356198.1"/>
    </source>
</evidence>
<evidence type="ECO:0000313" key="2">
    <source>
        <dbReference type="EMBL" id="CAF1114290.1"/>
    </source>
</evidence>
<evidence type="ECO:0000313" key="12">
    <source>
        <dbReference type="Proteomes" id="UP000663870"/>
    </source>
</evidence>
<dbReference type="EMBL" id="CAJNOL010002709">
    <property type="protein sequence ID" value="CAF1524023.1"/>
    <property type="molecule type" value="Genomic_DNA"/>
</dbReference>
<comment type="caution">
    <text evidence="10">The sequence shown here is derived from an EMBL/GenBank/DDBJ whole genome shotgun (WGS) entry which is preliminary data.</text>
</comment>
<sequence>MNTTIILTGILAYFLLMLTMTYSFALSSKTTDDENHELIEGPLILSPYKFNSIYENDGSIFDDSDEHELGKRRFNAWAGKRSLASKGRFNAWAGRR</sequence>
<reference evidence="10" key="1">
    <citation type="submission" date="2021-02" db="EMBL/GenBank/DDBJ databases">
        <authorList>
            <person name="Nowell W R."/>
        </authorList>
    </citation>
    <scope>NUCLEOTIDE SEQUENCE</scope>
</reference>
<evidence type="ECO:0000313" key="9">
    <source>
        <dbReference type="EMBL" id="CAF3693102.1"/>
    </source>
</evidence>
<evidence type="ECO:0000313" key="7">
    <source>
        <dbReference type="EMBL" id="CAF1525348.1"/>
    </source>
</evidence>
<evidence type="ECO:0000313" key="6">
    <source>
        <dbReference type="EMBL" id="CAF1524023.1"/>
    </source>
</evidence>
<name>A0A819F0C5_9BILA</name>
<gene>
    <name evidence="9" type="ORF">FNK824_LOCUS8646</name>
    <name evidence="10" type="ORF">JBS370_LOCUS18564</name>
    <name evidence="6" type="ORF">JXQ802_LOCUS41771</name>
    <name evidence="7" type="ORF">JXQ802_LOCUS41849</name>
    <name evidence="8" type="ORF">OTI717_LOCUS7173</name>
    <name evidence="2" type="ORF">PYM288_LOCUS20352</name>
    <name evidence="3" type="ORF">RFH988_LOCUS26363</name>
    <name evidence="5" type="ORF">SEV965_LOCUS29596</name>
    <name evidence="4" type="ORF">ZHD862_LOCUS30830</name>
</gene>
<protein>
    <submittedName>
        <fullName evidence="10">Uncharacterized protein</fullName>
    </submittedName>
</protein>
<keyword evidence="12" id="KW-1185">Reference proteome</keyword>
<accession>A0A819F0C5</accession>
<dbReference type="Proteomes" id="UP000663823">
    <property type="component" value="Unassembled WGS sequence"/>
</dbReference>
<evidence type="ECO:0000313" key="8">
    <source>
        <dbReference type="EMBL" id="CAF3608453.1"/>
    </source>
</evidence>
<dbReference type="EMBL" id="CAJOBD010002115">
    <property type="protein sequence ID" value="CAF3856959.1"/>
    <property type="molecule type" value="Genomic_DNA"/>
</dbReference>
<evidence type="ECO:0000313" key="11">
    <source>
        <dbReference type="Proteomes" id="UP000663836"/>
    </source>
</evidence>
<dbReference type="EMBL" id="CAJNOT010002975">
    <property type="protein sequence ID" value="CAF1356198.1"/>
    <property type="molecule type" value="Genomic_DNA"/>
</dbReference>
<dbReference type="EMBL" id="CAJNOL010002728">
    <property type="protein sequence ID" value="CAF1525348.1"/>
    <property type="molecule type" value="Genomic_DNA"/>
</dbReference>
<dbReference type="Proteomes" id="UP000663836">
    <property type="component" value="Unassembled WGS sequence"/>
</dbReference>
<evidence type="ECO:0000256" key="1">
    <source>
        <dbReference type="SAM" id="SignalP"/>
    </source>
</evidence>
<dbReference type="Proteomes" id="UP000663864">
    <property type="component" value="Unassembled WGS sequence"/>
</dbReference>
<dbReference type="EMBL" id="CAJNOH010000737">
    <property type="protein sequence ID" value="CAF1114290.1"/>
    <property type="molecule type" value="Genomic_DNA"/>
</dbReference>
<dbReference type="Proteomes" id="UP000663874">
    <property type="component" value="Unassembled WGS sequence"/>
</dbReference>
<keyword evidence="1" id="KW-0732">Signal</keyword>
<dbReference type="OrthoDB" id="10048297at2759"/>
<dbReference type="Proteomes" id="UP000663854">
    <property type="component" value="Unassembled WGS sequence"/>
</dbReference>
<dbReference type="Proteomes" id="UP000663889">
    <property type="component" value="Unassembled WGS sequence"/>
</dbReference>
<organism evidence="10 11">
    <name type="scientific">Rotaria sordida</name>
    <dbReference type="NCBI Taxonomy" id="392033"/>
    <lineage>
        <taxon>Eukaryota</taxon>
        <taxon>Metazoa</taxon>
        <taxon>Spiralia</taxon>
        <taxon>Gnathifera</taxon>
        <taxon>Rotifera</taxon>
        <taxon>Eurotatoria</taxon>
        <taxon>Bdelloidea</taxon>
        <taxon>Philodinida</taxon>
        <taxon>Philodinidae</taxon>
        <taxon>Rotaria</taxon>
    </lineage>
</organism>
<dbReference type="EMBL" id="CAJNOU010003016">
    <property type="protein sequence ID" value="CAF1365311.1"/>
    <property type="molecule type" value="Genomic_DNA"/>
</dbReference>
<dbReference type="EMBL" id="CAJNOO010002087">
    <property type="protein sequence ID" value="CAF1234842.1"/>
    <property type="molecule type" value="Genomic_DNA"/>
</dbReference>